<comment type="similarity">
    <text evidence="1 9 11">Belongs to the peptidase A8 family.</text>
</comment>
<evidence type="ECO:0000256" key="3">
    <source>
        <dbReference type="ARBA" id="ARBA00022670"/>
    </source>
</evidence>
<comment type="subcellular location">
    <subcellularLocation>
        <location evidence="9">Cell membrane</location>
        <topology evidence="9">Multi-pass membrane protein</topology>
    </subcellularLocation>
</comment>
<keyword evidence="2 9" id="KW-1003">Cell membrane</keyword>
<evidence type="ECO:0000256" key="10">
    <source>
        <dbReference type="RuleBase" id="RU000594"/>
    </source>
</evidence>
<dbReference type="PANTHER" id="PTHR33695">
    <property type="entry name" value="LIPOPROTEIN SIGNAL PEPTIDASE"/>
    <property type="match status" value="1"/>
</dbReference>
<dbReference type="GO" id="GO:0004190">
    <property type="term" value="F:aspartic-type endopeptidase activity"/>
    <property type="evidence" value="ECO:0007669"/>
    <property type="project" value="UniProtKB-UniRule"/>
</dbReference>
<dbReference type="PANTHER" id="PTHR33695:SF1">
    <property type="entry name" value="LIPOPROTEIN SIGNAL PEPTIDASE"/>
    <property type="match status" value="1"/>
</dbReference>
<keyword evidence="4 9" id="KW-0812">Transmembrane</keyword>
<dbReference type="OrthoDB" id="9810259at2"/>
<evidence type="ECO:0000256" key="4">
    <source>
        <dbReference type="ARBA" id="ARBA00022692"/>
    </source>
</evidence>
<dbReference type="PROSITE" id="PS00855">
    <property type="entry name" value="SPASE_II"/>
    <property type="match status" value="1"/>
</dbReference>
<evidence type="ECO:0000256" key="6">
    <source>
        <dbReference type="ARBA" id="ARBA00022801"/>
    </source>
</evidence>
<evidence type="ECO:0000256" key="7">
    <source>
        <dbReference type="ARBA" id="ARBA00022989"/>
    </source>
</evidence>
<dbReference type="InterPro" id="IPR001872">
    <property type="entry name" value="Peptidase_A8"/>
</dbReference>
<comment type="caution">
    <text evidence="13">The sequence shown here is derived from an EMBL/GenBank/DDBJ whole genome shotgun (WGS) entry which is preliminary data.</text>
</comment>
<feature type="transmembrane region" description="Helical" evidence="9">
    <location>
        <begin position="78"/>
        <end position="97"/>
    </location>
</feature>
<feature type="active site" evidence="9">
    <location>
        <position position="129"/>
    </location>
</feature>
<organism evidence="13 14">
    <name type="scientific">Novosphingobium umbonatum</name>
    <dbReference type="NCBI Taxonomy" id="1908524"/>
    <lineage>
        <taxon>Bacteria</taxon>
        <taxon>Pseudomonadati</taxon>
        <taxon>Pseudomonadota</taxon>
        <taxon>Alphaproteobacteria</taxon>
        <taxon>Sphingomonadales</taxon>
        <taxon>Sphingomonadaceae</taxon>
        <taxon>Novosphingobium</taxon>
    </lineage>
</organism>
<evidence type="ECO:0000313" key="14">
    <source>
        <dbReference type="Proteomes" id="UP000282837"/>
    </source>
</evidence>
<dbReference type="EC" id="3.4.23.36" evidence="9"/>
<evidence type="ECO:0000256" key="1">
    <source>
        <dbReference type="ARBA" id="ARBA00006139"/>
    </source>
</evidence>
<dbReference type="NCBIfam" id="TIGR00077">
    <property type="entry name" value="lspA"/>
    <property type="match status" value="1"/>
</dbReference>
<dbReference type="Proteomes" id="UP000282837">
    <property type="component" value="Unassembled WGS sequence"/>
</dbReference>
<accession>A0A437N2W4</accession>
<keyword evidence="14" id="KW-1185">Reference proteome</keyword>
<dbReference type="UniPathway" id="UPA00665"/>
<dbReference type="Pfam" id="PF01252">
    <property type="entry name" value="Peptidase_A8"/>
    <property type="match status" value="1"/>
</dbReference>
<feature type="active site" evidence="9">
    <location>
        <position position="148"/>
    </location>
</feature>
<keyword evidence="7 9" id="KW-1133">Transmembrane helix</keyword>
<evidence type="ECO:0000256" key="9">
    <source>
        <dbReference type="HAMAP-Rule" id="MF_00161"/>
    </source>
</evidence>
<keyword evidence="5 9" id="KW-0064">Aspartyl protease</keyword>
<dbReference type="RefSeq" id="WP_127709933.1">
    <property type="nucleotide sequence ID" value="NZ_SACO01000009.1"/>
</dbReference>
<dbReference type="GO" id="GO:0006508">
    <property type="term" value="P:proteolysis"/>
    <property type="evidence" value="ECO:0007669"/>
    <property type="project" value="UniProtKB-KW"/>
</dbReference>
<dbReference type="GO" id="GO:0005886">
    <property type="term" value="C:plasma membrane"/>
    <property type="evidence" value="ECO:0007669"/>
    <property type="project" value="UniProtKB-SubCell"/>
</dbReference>
<reference evidence="13 14" key="1">
    <citation type="submission" date="2019-01" db="EMBL/GenBank/DDBJ databases">
        <authorList>
            <person name="Chen W.-M."/>
        </authorList>
    </citation>
    <scope>NUCLEOTIDE SEQUENCE [LARGE SCALE GENOMIC DNA]</scope>
    <source>
        <strain evidence="13 14">FSY-9</strain>
    </source>
</reference>
<evidence type="ECO:0000256" key="8">
    <source>
        <dbReference type="ARBA" id="ARBA00023136"/>
    </source>
</evidence>
<proteinExistence type="inferred from homology"/>
<evidence type="ECO:0000256" key="11">
    <source>
        <dbReference type="RuleBase" id="RU004181"/>
    </source>
</evidence>
<keyword evidence="6 9" id="KW-0378">Hydrolase</keyword>
<gene>
    <name evidence="9 13" type="primary">lspA</name>
    <name evidence="13" type="ORF">EOE18_12295</name>
</gene>
<dbReference type="AlphaFoldDB" id="A0A437N2W4"/>
<name>A0A437N2W4_9SPHN</name>
<evidence type="ECO:0000256" key="5">
    <source>
        <dbReference type="ARBA" id="ARBA00022750"/>
    </source>
</evidence>
<protein>
    <recommendedName>
        <fullName evidence="9">Lipoprotein signal peptidase</fullName>
        <ecNumber evidence="9">3.4.23.36</ecNumber>
    </recommendedName>
    <alternativeName>
        <fullName evidence="9">Prolipoprotein signal peptidase</fullName>
    </alternativeName>
    <alternativeName>
        <fullName evidence="9">Signal peptidase II</fullName>
        <shortName evidence="9">SPase II</shortName>
    </alternativeName>
</protein>
<comment type="catalytic activity">
    <reaction evidence="9 10">
        <text>Release of signal peptides from bacterial membrane prolipoproteins. Hydrolyzes -Xaa-Yaa-Zaa-|-(S,diacylglyceryl)Cys-, in which Xaa is hydrophobic (preferably Leu), and Yaa (Ala or Ser) and Zaa (Gly or Ala) have small, neutral side chains.</text>
        <dbReference type="EC" id="3.4.23.36"/>
    </reaction>
</comment>
<evidence type="ECO:0000256" key="12">
    <source>
        <dbReference type="SAM" id="MobiDB-lite"/>
    </source>
</evidence>
<feature type="transmembrane region" description="Helical" evidence="9">
    <location>
        <begin position="142"/>
        <end position="164"/>
    </location>
</feature>
<dbReference type="EMBL" id="SACO01000009">
    <property type="protein sequence ID" value="RVU04270.1"/>
    <property type="molecule type" value="Genomic_DNA"/>
</dbReference>
<keyword evidence="8 9" id="KW-0472">Membrane</keyword>
<comment type="caution">
    <text evidence="9">Lacks conserved residue(s) required for the propagation of feature annotation.</text>
</comment>
<dbReference type="HAMAP" id="MF_00161">
    <property type="entry name" value="LspA"/>
    <property type="match status" value="1"/>
</dbReference>
<comment type="function">
    <text evidence="9 10">This protein specifically catalyzes the removal of signal peptides from prolipoproteins.</text>
</comment>
<dbReference type="PRINTS" id="PR00781">
    <property type="entry name" value="LIPOSIGPTASE"/>
</dbReference>
<evidence type="ECO:0000313" key="13">
    <source>
        <dbReference type="EMBL" id="RVU04270.1"/>
    </source>
</evidence>
<comment type="pathway">
    <text evidence="9">Protein modification; lipoprotein biosynthesis (signal peptide cleavage).</text>
</comment>
<evidence type="ECO:0000256" key="2">
    <source>
        <dbReference type="ARBA" id="ARBA00022475"/>
    </source>
</evidence>
<sequence length="187" mass="20136">MSQSAASSPALTRARTTGFAAAALALVADQLLKWAMIGLLDLPYREQVKVIPFFNFTWAENRGVSLGLLTAGSDAQRWALVGMTGAIALGVLVWLLREANRFDTAALGLVLGGALGNILDRVRLGYVVDYADLHFGDWRPFYIFNLADAFITCGVVILLARSLFSGEKQPDPMKDAAPINPVAAPEK</sequence>
<keyword evidence="3 9" id="KW-0645">Protease</keyword>
<feature type="region of interest" description="Disordered" evidence="12">
    <location>
        <begin position="168"/>
        <end position="187"/>
    </location>
</feature>
<feature type="transmembrane region" description="Helical" evidence="9">
    <location>
        <begin position="104"/>
        <end position="122"/>
    </location>
</feature>